<accession>X1P5G5</accession>
<protein>
    <recommendedName>
        <fullName evidence="4">Glycosidase</fullName>
    </recommendedName>
</protein>
<reference evidence="3" key="1">
    <citation type="journal article" date="2014" name="Front. Microbiol.">
        <title>High frequency of phylogenetically diverse reductive dehalogenase-homologous genes in deep subseafloor sedimentary metagenomes.</title>
        <authorList>
            <person name="Kawai M."/>
            <person name="Futagami T."/>
            <person name="Toyoda A."/>
            <person name="Takaki Y."/>
            <person name="Nishi S."/>
            <person name="Hori S."/>
            <person name="Arai W."/>
            <person name="Tsubouchi T."/>
            <person name="Morono Y."/>
            <person name="Uchiyama I."/>
            <person name="Ito T."/>
            <person name="Fujiyama A."/>
            <person name="Inagaki F."/>
            <person name="Takami H."/>
        </authorList>
    </citation>
    <scope>NUCLEOTIDE SEQUENCE</scope>
    <source>
        <strain evidence="3">Expedition CK06-06</strain>
    </source>
</reference>
<dbReference type="Gene3D" id="2.115.10.20">
    <property type="entry name" value="Glycosyl hydrolase domain, family 43"/>
    <property type="match status" value="1"/>
</dbReference>
<dbReference type="Pfam" id="PF04041">
    <property type="entry name" value="Glyco_hydro_130"/>
    <property type="match status" value="1"/>
</dbReference>
<comment type="caution">
    <text evidence="3">The sequence shown here is derived from an EMBL/GenBank/DDBJ whole genome shotgun (WGS) entry which is preliminary data.</text>
</comment>
<evidence type="ECO:0000313" key="3">
    <source>
        <dbReference type="EMBL" id="GAI34280.1"/>
    </source>
</evidence>
<dbReference type="InterPro" id="IPR023296">
    <property type="entry name" value="Glyco_hydro_beta-prop_sf"/>
</dbReference>
<sequence>ARSPENEPLFYPTEDYETSGFVNTVVFPTAAIADLNKKDLLIYYGGADSVTAVRKIRLLDILDHMEYY</sequence>
<proteinExistence type="predicted"/>
<keyword evidence="2" id="KW-0808">Transferase</keyword>
<feature type="non-terminal residue" evidence="3">
    <location>
        <position position="1"/>
    </location>
</feature>
<dbReference type="InterPro" id="IPR007184">
    <property type="entry name" value="Mannoside_phosphorylase"/>
</dbReference>
<dbReference type="GO" id="GO:0016757">
    <property type="term" value="F:glycosyltransferase activity"/>
    <property type="evidence" value="ECO:0007669"/>
    <property type="project" value="UniProtKB-KW"/>
</dbReference>
<dbReference type="SUPFAM" id="SSF75005">
    <property type="entry name" value="Arabinanase/levansucrase/invertase"/>
    <property type="match status" value="1"/>
</dbReference>
<evidence type="ECO:0000256" key="2">
    <source>
        <dbReference type="ARBA" id="ARBA00022679"/>
    </source>
</evidence>
<dbReference type="PANTHER" id="PTHR34106:SF5">
    <property type="entry name" value="GLYCOSIDASE"/>
    <property type="match status" value="1"/>
</dbReference>
<gene>
    <name evidence="3" type="ORF">S06H3_43750</name>
</gene>
<dbReference type="AlphaFoldDB" id="X1P5G5"/>
<evidence type="ECO:0008006" key="4">
    <source>
        <dbReference type="Google" id="ProtNLM"/>
    </source>
</evidence>
<dbReference type="PANTHER" id="PTHR34106">
    <property type="entry name" value="GLYCOSIDASE"/>
    <property type="match status" value="1"/>
</dbReference>
<keyword evidence="1" id="KW-0328">Glycosyltransferase</keyword>
<name>X1P5G5_9ZZZZ</name>
<dbReference type="EMBL" id="BARV01027158">
    <property type="protein sequence ID" value="GAI34280.1"/>
    <property type="molecule type" value="Genomic_DNA"/>
</dbReference>
<organism evidence="3">
    <name type="scientific">marine sediment metagenome</name>
    <dbReference type="NCBI Taxonomy" id="412755"/>
    <lineage>
        <taxon>unclassified sequences</taxon>
        <taxon>metagenomes</taxon>
        <taxon>ecological metagenomes</taxon>
    </lineage>
</organism>
<evidence type="ECO:0000256" key="1">
    <source>
        <dbReference type="ARBA" id="ARBA00022676"/>
    </source>
</evidence>